<evidence type="ECO:0000256" key="1">
    <source>
        <dbReference type="SAM" id="Phobius"/>
    </source>
</evidence>
<proteinExistence type="predicted"/>
<keyword evidence="1" id="KW-0812">Transmembrane</keyword>
<reference evidence="2 3" key="1">
    <citation type="submission" date="2024-09" db="EMBL/GenBank/DDBJ databases">
        <authorList>
            <person name="Sun Q."/>
            <person name="Mori K."/>
        </authorList>
    </citation>
    <scope>NUCLEOTIDE SEQUENCE [LARGE SCALE GENOMIC DNA]</scope>
    <source>
        <strain evidence="2 3">JCM 13519</strain>
    </source>
</reference>
<gene>
    <name evidence="2" type="ORF">ACFFPI_21505</name>
</gene>
<organism evidence="2 3">
    <name type="scientific">Arthrobacter methylotrophus</name>
    <dbReference type="NCBI Taxonomy" id="121291"/>
    <lineage>
        <taxon>Bacteria</taxon>
        <taxon>Bacillati</taxon>
        <taxon>Actinomycetota</taxon>
        <taxon>Actinomycetes</taxon>
        <taxon>Micrococcales</taxon>
        <taxon>Micrococcaceae</taxon>
        <taxon>Arthrobacter</taxon>
    </lineage>
</organism>
<name>A0ABV5UWW1_9MICC</name>
<keyword evidence="3" id="KW-1185">Reference proteome</keyword>
<feature type="transmembrane region" description="Helical" evidence="1">
    <location>
        <begin position="76"/>
        <end position="101"/>
    </location>
</feature>
<dbReference type="EMBL" id="JBHMBH010000062">
    <property type="protein sequence ID" value="MFB9716674.1"/>
    <property type="molecule type" value="Genomic_DNA"/>
</dbReference>
<evidence type="ECO:0008006" key="4">
    <source>
        <dbReference type="Google" id="ProtNLM"/>
    </source>
</evidence>
<accession>A0ABV5UWW1</accession>
<protein>
    <recommendedName>
        <fullName evidence="4">Anti-sigma factor</fullName>
    </recommendedName>
</protein>
<evidence type="ECO:0000313" key="3">
    <source>
        <dbReference type="Proteomes" id="UP001589536"/>
    </source>
</evidence>
<keyword evidence="1" id="KW-0472">Membrane</keyword>
<dbReference type="RefSeq" id="WP_345037824.1">
    <property type="nucleotide sequence ID" value="NZ_BAABED010000001.1"/>
</dbReference>
<dbReference type="Proteomes" id="UP001589536">
    <property type="component" value="Unassembled WGS sequence"/>
</dbReference>
<sequence>MNRGTIRHSRTPGHLQECSECQAAVLRERQYLERLRRAEVPEASQDLTNRLLEHTQRLAQTGSPERRPVQRSVWRGVRLVSATAGGLAVSAGILAVAAYAIGGDATPQASNRGDQEVRTLVGSTLASNTEQQLAVTGSQLGLPVTVAGTVSLTGQQLAELRKDGWACPDMANMGYHVVSALAMMQDGHPAIELHLSSGDHHATLVEEHLEGSGTPGTRLSITQGAMWQAVYGSPAAVLRYSSELPAEQTAGAVPELVKAGNSLLARPSASNPGTWNERVQRGLRALAGLAGF</sequence>
<keyword evidence="1" id="KW-1133">Transmembrane helix</keyword>
<comment type="caution">
    <text evidence="2">The sequence shown here is derived from an EMBL/GenBank/DDBJ whole genome shotgun (WGS) entry which is preliminary data.</text>
</comment>
<evidence type="ECO:0000313" key="2">
    <source>
        <dbReference type="EMBL" id="MFB9716674.1"/>
    </source>
</evidence>